<feature type="binding site" evidence="2">
    <location>
        <position position="65"/>
    </location>
    <ligand>
        <name>substrate</name>
    </ligand>
</feature>
<feature type="binding site" evidence="2">
    <location>
        <position position="33"/>
    </location>
    <ligand>
        <name>substrate</name>
    </ligand>
</feature>
<proteinExistence type="inferred from homology"/>
<dbReference type="RefSeq" id="WP_350332466.1">
    <property type="nucleotide sequence ID" value="NZ_CP054719.1"/>
</dbReference>
<keyword evidence="1 2" id="KW-0808">Transferase</keyword>
<accession>A0A7L9RSX5</accession>
<dbReference type="InterPro" id="IPR001441">
    <property type="entry name" value="UPP_synth-like"/>
</dbReference>
<comment type="function">
    <text evidence="2">Catalyzes the condensation of isopentenyl diphosphate (IPP) with allylic pyrophosphates generating different type of terpenoids.</text>
</comment>
<dbReference type="PANTHER" id="PTHR10291">
    <property type="entry name" value="DEHYDRODOLICHYL DIPHOSPHATE SYNTHASE FAMILY MEMBER"/>
    <property type="match status" value="1"/>
</dbReference>
<organism evidence="3 4">
    <name type="scientific">Candidatus Bodocaedibacter vickermanii</name>
    <dbReference type="NCBI Taxonomy" id="2741701"/>
    <lineage>
        <taxon>Bacteria</taxon>
        <taxon>Pseudomonadati</taxon>
        <taxon>Pseudomonadota</taxon>
        <taxon>Alphaproteobacteria</taxon>
        <taxon>Holosporales</taxon>
        <taxon>Candidatus Paracaedibacteraceae</taxon>
        <taxon>Candidatus Bodocaedibacter</taxon>
    </lineage>
</organism>
<evidence type="ECO:0000313" key="3">
    <source>
        <dbReference type="EMBL" id="QOL19723.1"/>
    </source>
</evidence>
<comment type="cofactor">
    <cofactor evidence="2">
        <name>Mg(2+)</name>
        <dbReference type="ChEBI" id="CHEBI:18420"/>
    </cofactor>
    <text evidence="2">Binds 2 magnesium ions per subunit.</text>
</comment>
<feature type="binding site" evidence="2">
    <location>
        <position position="29"/>
    </location>
    <ligand>
        <name>substrate</name>
    </ligand>
</feature>
<dbReference type="GO" id="GO:0016094">
    <property type="term" value="P:polyprenol biosynthetic process"/>
    <property type="evidence" value="ECO:0007669"/>
    <property type="project" value="TreeGrafter"/>
</dbReference>
<dbReference type="InterPro" id="IPR036424">
    <property type="entry name" value="UPP_synth-like_sf"/>
</dbReference>
<dbReference type="CDD" id="cd00475">
    <property type="entry name" value="Cis_IPPS"/>
    <property type="match status" value="1"/>
</dbReference>
<dbReference type="EMBL" id="CP054719">
    <property type="protein sequence ID" value="QOL19723.1"/>
    <property type="molecule type" value="Genomic_DNA"/>
</dbReference>
<dbReference type="AlphaFoldDB" id="A0A7L9RSX5"/>
<protein>
    <recommendedName>
        <fullName evidence="2">Isoprenyl transferase</fullName>
        <ecNumber evidence="2">2.5.1.-</ecNumber>
    </recommendedName>
</protein>
<dbReference type="InterPro" id="IPR018520">
    <property type="entry name" value="UPP_synth-like_CS"/>
</dbReference>
<reference evidence="3 4" key="1">
    <citation type="submission" date="2020-06" db="EMBL/GenBank/DDBJ databases">
        <title>The endosymbiont of the kinetoplastid Bodo saltans is a Paracaedibacter-like alpha-proteobacterium possessing a putative toxin-antitoxin system.</title>
        <authorList>
            <person name="Midha S."/>
            <person name="Rigden D.J."/>
            <person name="Siozios S."/>
            <person name="Hurst G.D.D."/>
            <person name="Jackson A.P."/>
        </authorList>
    </citation>
    <scope>NUCLEOTIDE SEQUENCE [LARGE SCALE GENOMIC DNA]</scope>
    <source>
        <strain evidence="3">Lake Konstanz</strain>
    </source>
</reference>
<feature type="binding site" evidence="2">
    <location>
        <position position="16"/>
    </location>
    <ligand>
        <name>Mg(2+)</name>
        <dbReference type="ChEBI" id="CHEBI:18420"/>
    </ligand>
</feature>
<dbReference type="SUPFAM" id="SSF64005">
    <property type="entry name" value="Undecaprenyl diphosphate synthase"/>
    <property type="match status" value="1"/>
</dbReference>
<feature type="binding site" evidence="2">
    <location>
        <begin position="17"/>
        <end position="20"/>
    </location>
    <ligand>
        <name>substrate</name>
    </ligand>
</feature>
<dbReference type="PANTHER" id="PTHR10291:SF0">
    <property type="entry name" value="DEHYDRODOLICHYL DIPHOSPHATE SYNTHASE 2"/>
    <property type="match status" value="1"/>
</dbReference>
<comment type="subunit">
    <text evidence="2">Homodimer.</text>
</comment>
<dbReference type="NCBIfam" id="NF011405">
    <property type="entry name" value="PRK14830.1"/>
    <property type="match status" value="1"/>
</dbReference>
<comment type="similarity">
    <text evidence="2">Belongs to the UPP synthase family.</text>
</comment>
<dbReference type="NCBIfam" id="TIGR00055">
    <property type="entry name" value="uppS"/>
    <property type="match status" value="1"/>
</dbReference>
<dbReference type="EC" id="2.5.1.-" evidence="2"/>
<feature type="active site" description="Proton acceptor" evidence="2">
    <location>
        <position position="64"/>
    </location>
</feature>
<feature type="binding site" evidence="2">
    <location>
        <position position="180"/>
    </location>
    <ligand>
        <name>substrate</name>
    </ligand>
</feature>
<dbReference type="PROSITE" id="PS01066">
    <property type="entry name" value="UPP_SYNTHASE"/>
    <property type="match status" value="1"/>
</dbReference>
<dbReference type="HAMAP" id="MF_01139">
    <property type="entry name" value="ISPT"/>
    <property type="match status" value="1"/>
</dbReference>
<name>A0A7L9RSX5_9PROT</name>
<feature type="binding site" evidence="2">
    <location>
        <begin position="61"/>
        <end position="63"/>
    </location>
    <ligand>
        <name>substrate</name>
    </ligand>
</feature>
<sequence length="232" mass="26402">MNNAASVPYHIGIIMDGNGRWASERGLPRSMGHQKGAEVVRETVQTAADLGVKALTLFGFSEENWSRPGDEVSLLLRLAETYLKKELNALHKENVRFRVIGNKSKLPKSLQTIIDEAEQKTINNDRFFLNLALSYSGKWDIVQAVKRIVAEGVDPESVTEEMVSQHLSLSDVPDPDLLIRTSGEQRISNFLLWQAAYSELYFCDAMWPDFNKHELTLAIECYQHRHRRFGKI</sequence>
<dbReference type="GO" id="GO:0000287">
    <property type="term" value="F:magnesium ion binding"/>
    <property type="evidence" value="ECO:0007669"/>
    <property type="project" value="UniProtKB-UniRule"/>
</dbReference>
<evidence type="ECO:0000313" key="4">
    <source>
        <dbReference type="Proteomes" id="UP000594001"/>
    </source>
</evidence>
<keyword evidence="4" id="KW-1185">Reference proteome</keyword>
<evidence type="ECO:0000256" key="2">
    <source>
        <dbReference type="HAMAP-Rule" id="MF_01139"/>
    </source>
</evidence>
<dbReference type="Pfam" id="PF01255">
    <property type="entry name" value="Prenyltransf"/>
    <property type="match status" value="1"/>
</dbReference>
<feature type="active site" evidence="2">
    <location>
        <position position="16"/>
    </location>
</feature>
<dbReference type="FunFam" id="3.40.1180.10:FF:000001">
    <property type="entry name" value="(2E,6E)-farnesyl-diphosphate-specific ditrans,polycis-undecaprenyl-diphosphate synthase"/>
    <property type="match status" value="1"/>
</dbReference>
<dbReference type="GO" id="GO:0045547">
    <property type="term" value="F:ditrans,polycis-polyprenyl diphosphate synthase [(2E,6E)-farnesyl diphosphate specific] activity"/>
    <property type="evidence" value="ECO:0007669"/>
    <property type="project" value="TreeGrafter"/>
</dbReference>
<feature type="binding site" evidence="2">
    <location>
        <position position="21"/>
    </location>
    <ligand>
        <name>substrate</name>
    </ligand>
</feature>
<feature type="binding site" evidence="2">
    <location>
        <position position="199"/>
    </location>
    <ligand>
        <name>Mg(2+)</name>
        <dbReference type="ChEBI" id="CHEBI:18420"/>
    </ligand>
</feature>
<keyword evidence="2" id="KW-0460">Magnesium</keyword>
<dbReference type="Gene3D" id="3.40.1180.10">
    <property type="entry name" value="Decaprenyl diphosphate synthase-like"/>
    <property type="match status" value="1"/>
</dbReference>
<keyword evidence="2" id="KW-0479">Metal-binding</keyword>
<gene>
    <name evidence="3" type="primary">uppS</name>
    <name evidence="3" type="ORF">CPBP_00489</name>
</gene>
<dbReference type="KEGG" id="pbal:CPBP_00489"/>
<evidence type="ECO:0000256" key="1">
    <source>
        <dbReference type="ARBA" id="ARBA00022679"/>
    </source>
</evidence>
<dbReference type="Proteomes" id="UP000594001">
    <property type="component" value="Chromosome"/>
</dbReference>
<feature type="binding site" evidence="2">
    <location>
        <begin position="186"/>
        <end position="188"/>
    </location>
    <ligand>
        <name>substrate</name>
    </ligand>
</feature>
<feature type="binding site" evidence="2">
    <location>
        <position position="67"/>
    </location>
    <ligand>
        <name>substrate</name>
    </ligand>
</feature>